<keyword evidence="3 8" id="KW-0813">Transport</keyword>
<gene>
    <name evidence="10" type="ORF">Ocin01_05826</name>
</gene>
<comment type="caution">
    <text evidence="10">The sequence shown here is derived from an EMBL/GenBank/DDBJ whole genome shotgun (WGS) entry which is preliminary data.</text>
</comment>
<dbReference type="PANTHER" id="PTHR43029:SF10">
    <property type="entry name" value="AMMONIUM TRANSPORTER MEP2"/>
    <property type="match status" value="1"/>
</dbReference>
<keyword evidence="5 8" id="KW-1133">Transmembrane helix</keyword>
<feature type="transmembrane region" description="Helical" evidence="8">
    <location>
        <begin position="185"/>
        <end position="207"/>
    </location>
</feature>
<dbReference type="OrthoDB" id="534912at2759"/>
<evidence type="ECO:0000256" key="2">
    <source>
        <dbReference type="ARBA" id="ARBA00005887"/>
    </source>
</evidence>
<feature type="transmembrane region" description="Helical" evidence="8">
    <location>
        <begin position="153"/>
        <end position="173"/>
    </location>
</feature>
<feature type="transmembrane region" description="Helical" evidence="8">
    <location>
        <begin position="393"/>
        <end position="414"/>
    </location>
</feature>
<evidence type="ECO:0000256" key="6">
    <source>
        <dbReference type="ARBA" id="ARBA00023136"/>
    </source>
</evidence>
<dbReference type="AlphaFoldDB" id="A0A1D2N742"/>
<dbReference type="InterPro" id="IPR001905">
    <property type="entry name" value="Ammonium_transpt"/>
</dbReference>
<feature type="domain" description="Ammonium transporter AmtB-like" evidence="9">
    <location>
        <begin position="33"/>
        <end position="442"/>
    </location>
</feature>
<sequence>MDSVTPVSELVTGVANLLHNATMTEQYNPGDVAWTIACSALVWLMVPGIGYFYSGMAESQSALSLLLLCFWSIAVVSVQWFFIGYTLSFSESGSAFIGDFRHALLIDIEKGSNPCNRNVPAIVFCLYQQMLAGITPALVIGATADRGRFLPTVVFMFLWTTFVYDFLACWTWADHGWMKKWGVLDFAGGTPIHIAAGAAAIAYAKILGYRETNRVTKPAFSMVQVCMGTALIWFGWFGFNGGSVHGANARSAMVIMSTNLSASFGGITWAFCEFYKEVKEGKEGKFSARGFCFGAVAGLVCITPASGFIAPWAAVIFGIIGSLSCLWAIQLKVIIEVDDVLDVAAVHGVGGLVGTVLTGIFAQNHYATLDGLAESTIDGGWLDGNWIQVVKQFAGGCAGLAWSLIVTYLILWVMNKIPGLQLRLDPTSLKRGLDRSQLGETASYIKISDEGGLGGPD</sequence>
<feature type="transmembrane region" description="Helical" evidence="8">
    <location>
        <begin position="65"/>
        <end position="83"/>
    </location>
</feature>
<dbReference type="SUPFAM" id="SSF111352">
    <property type="entry name" value="Ammonium transporter"/>
    <property type="match status" value="1"/>
</dbReference>
<evidence type="ECO:0000313" key="11">
    <source>
        <dbReference type="Proteomes" id="UP000094527"/>
    </source>
</evidence>
<protein>
    <recommendedName>
        <fullName evidence="8">Ammonium transporter</fullName>
    </recommendedName>
</protein>
<evidence type="ECO:0000256" key="8">
    <source>
        <dbReference type="RuleBase" id="RU362002"/>
    </source>
</evidence>
<keyword evidence="6 8" id="KW-0472">Membrane</keyword>
<dbReference type="GO" id="GO:0008519">
    <property type="term" value="F:ammonium channel activity"/>
    <property type="evidence" value="ECO:0007669"/>
    <property type="project" value="InterPro"/>
</dbReference>
<dbReference type="NCBIfam" id="TIGR00836">
    <property type="entry name" value="amt"/>
    <property type="match status" value="1"/>
</dbReference>
<proteinExistence type="inferred from homology"/>
<dbReference type="OMA" id="FVFYQFA"/>
<keyword evidence="7 8" id="KW-0924">Ammonia transport</keyword>
<evidence type="ECO:0000313" key="10">
    <source>
        <dbReference type="EMBL" id="ODN00895.1"/>
    </source>
</evidence>
<dbReference type="GO" id="GO:0005886">
    <property type="term" value="C:plasma membrane"/>
    <property type="evidence" value="ECO:0007669"/>
    <property type="project" value="UniProtKB-SubCell"/>
</dbReference>
<feature type="transmembrane region" description="Helical" evidence="8">
    <location>
        <begin position="219"/>
        <end position="239"/>
    </location>
</feature>
<evidence type="ECO:0000256" key="3">
    <source>
        <dbReference type="ARBA" id="ARBA00022448"/>
    </source>
</evidence>
<feature type="transmembrane region" description="Helical" evidence="8">
    <location>
        <begin position="286"/>
        <end position="305"/>
    </location>
</feature>
<evidence type="ECO:0000256" key="7">
    <source>
        <dbReference type="ARBA" id="ARBA00023177"/>
    </source>
</evidence>
<accession>A0A1D2N742</accession>
<evidence type="ECO:0000256" key="4">
    <source>
        <dbReference type="ARBA" id="ARBA00022692"/>
    </source>
</evidence>
<organism evidence="10 11">
    <name type="scientific">Orchesella cincta</name>
    <name type="common">Springtail</name>
    <name type="synonym">Podura cincta</name>
    <dbReference type="NCBI Taxonomy" id="48709"/>
    <lineage>
        <taxon>Eukaryota</taxon>
        <taxon>Metazoa</taxon>
        <taxon>Ecdysozoa</taxon>
        <taxon>Arthropoda</taxon>
        <taxon>Hexapoda</taxon>
        <taxon>Collembola</taxon>
        <taxon>Entomobryomorpha</taxon>
        <taxon>Entomobryoidea</taxon>
        <taxon>Orchesellidae</taxon>
        <taxon>Orchesellinae</taxon>
        <taxon>Orchesella</taxon>
    </lineage>
</organism>
<dbReference type="InterPro" id="IPR024041">
    <property type="entry name" value="NH4_transpt_AmtB-like_dom"/>
</dbReference>
<evidence type="ECO:0000256" key="5">
    <source>
        <dbReference type="ARBA" id="ARBA00022989"/>
    </source>
</evidence>
<feature type="transmembrane region" description="Helical" evidence="8">
    <location>
        <begin position="251"/>
        <end position="274"/>
    </location>
</feature>
<name>A0A1D2N742_ORCCI</name>
<comment type="subcellular location">
    <subcellularLocation>
        <location evidence="8">Cell membrane</location>
        <topology evidence="8">Multi-pass membrane protein</topology>
    </subcellularLocation>
    <subcellularLocation>
        <location evidence="1">Membrane</location>
        <topology evidence="1">Multi-pass membrane protein</topology>
    </subcellularLocation>
</comment>
<dbReference type="Gene3D" id="1.10.3430.10">
    <property type="entry name" value="Ammonium transporter AmtB like domains"/>
    <property type="match status" value="1"/>
</dbReference>
<dbReference type="EMBL" id="LJIJ01000183">
    <property type="protein sequence ID" value="ODN00895.1"/>
    <property type="molecule type" value="Genomic_DNA"/>
</dbReference>
<dbReference type="PANTHER" id="PTHR43029">
    <property type="entry name" value="AMMONIUM TRANSPORTER MEP2"/>
    <property type="match status" value="1"/>
</dbReference>
<dbReference type="Pfam" id="PF00909">
    <property type="entry name" value="Ammonium_transp"/>
    <property type="match status" value="1"/>
</dbReference>
<feature type="transmembrane region" description="Helical" evidence="8">
    <location>
        <begin position="121"/>
        <end position="141"/>
    </location>
</feature>
<dbReference type="InterPro" id="IPR029020">
    <property type="entry name" value="Ammonium/urea_transptr"/>
</dbReference>
<feature type="transmembrane region" description="Helical" evidence="8">
    <location>
        <begin position="341"/>
        <end position="362"/>
    </location>
</feature>
<feature type="transmembrane region" description="Helical" evidence="8">
    <location>
        <begin position="311"/>
        <end position="329"/>
    </location>
</feature>
<evidence type="ECO:0000256" key="1">
    <source>
        <dbReference type="ARBA" id="ARBA00004141"/>
    </source>
</evidence>
<keyword evidence="4 8" id="KW-0812">Transmembrane</keyword>
<comment type="similarity">
    <text evidence="2 8">Belongs to the ammonia transporter channel (TC 1.A.11.2) family.</text>
</comment>
<keyword evidence="11" id="KW-1185">Reference proteome</keyword>
<evidence type="ECO:0000259" key="9">
    <source>
        <dbReference type="Pfam" id="PF00909"/>
    </source>
</evidence>
<dbReference type="STRING" id="48709.A0A1D2N742"/>
<dbReference type="Proteomes" id="UP000094527">
    <property type="component" value="Unassembled WGS sequence"/>
</dbReference>
<reference evidence="10 11" key="1">
    <citation type="journal article" date="2016" name="Genome Biol. Evol.">
        <title>Gene Family Evolution Reflects Adaptation to Soil Environmental Stressors in the Genome of the Collembolan Orchesella cincta.</title>
        <authorList>
            <person name="Faddeeva-Vakhrusheva A."/>
            <person name="Derks M.F."/>
            <person name="Anvar S.Y."/>
            <person name="Agamennone V."/>
            <person name="Suring W."/>
            <person name="Smit S."/>
            <person name="van Straalen N.M."/>
            <person name="Roelofs D."/>
        </authorList>
    </citation>
    <scope>NUCLEOTIDE SEQUENCE [LARGE SCALE GENOMIC DNA]</scope>
    <source>
        <tissue evidence="10">Mixed pool</tissue>
    </source>
</reference>
<feature type="transmembrane region" description="Helical" evidence="8">
    <location>
        <begin position="32"/>
        <end position="53"/>
    </location>
</feature>